<comment type="caution">
    <text evidence="2">The sequence shown here is derived from an EMBL/GenBank/DDBJ whole genome shotgun (WGS) entry which is preliminary data.</text>
</comment>
<name>A0AAN7JMS7_9MYRT</name>
<dbReference type="Proteomes" id="UP001345219">
    <property type="component" value="Chromosome 21"/>
</dbReference>
<evidence type="ECO:0000313" key="2">
    <source>
        <dbReference type="EMBL" id="KAK4750145.1"/>
    </source>
</evidence>
<sequence>MSISSSSFFLPWRILLLHGWVQSLLPQPRQVGRSLSYGSSKVNPRAAFGSMKEAITHFESSEGWVHLHKTGVGVGDTKLQNIGNVDIKKVEELMRKI</sequence>
<proteinExistence type="predicted"/>
<evidence type="ECO:0000256" key="1">
    <source>
        <dbReference type="SAM" id="SignalP"/>
    </source>
</evidence>
<feature type="chain" id="PRO_5042991273" evidence="1">
    <location>
        <begin position="24"/>
        <end position="97"/>
    </location>
</feature>
<organism evidence="2 3">
    <name type="scientific">Trapa incisa</name>
    <dbReference type="NCBI Taxonomy" id="236973"/>
    <lineage>
        <taxon>Eukaryota</taxon>
        <taxon>Viridiplantae</taxon>
        <taxon>Streptophyta</taxon>
        <taxon>Embryophyta</taxon>
        <taxon>Tracheophyta</taxon>
        <taxon>Spermatophyta</taxon>
        <taxon>Magnoliopsida</taxon>
        <taxon>eudicotyledons</taxon>
        <taxon>Gunneridae</taxon>
        <taxon>Pentapetalae</taxon>
        <taxon>rosids</taxon>
        <taxon>malvids</taxon>
        <taxon>Myrtales</taxon>
        <taxon>Lythraceae</taxon>
        <taxon>Trapa</taxon>
    </lineage>
</organism>
<feature type="signal peptide" evidence="1">
    <location>
        <begin position="1"/>
        <end position="23"/>
    </location>
</feature>
<dbReference type="AlphaFoldDB" id="A0AAN7JMS7"/>
<dbReference type="EMBL" id="JAXIOK010000018">
    <property type="protein sequence ID" value="KAK4750145.1"/>
    <property type="molecule type" value="Genomic_DNA"/>
</dbReference>
<reference evidence="2 3" key="1">
    <citation type="journal article" date="2023" name="Hortic Res">
        <title>Pangenome of water caltrop reveals structural variations and asymmetric subgenome divergence after allopolyploidization.</title>
        <authorList>
            <person name="Zhang X."/>
            <person name="Chen Y."/>
            <person name="Wang L."/>
            <person name="Yuan Y."/>
            <person name="Fang M."/>
            <person name="Shi L."/>
            <person name="Lu R."/>
            <person name="Comes H.P."/>
            <person name="Ma Y."/>
            <person name="Chen Y."/>
            <person name="Huang G."/>
            <person name="Zhou Y."/>
            <person name="Zheng Z."/>
            <person name="Qiu Y."/>
        </authorList>
    </citation>
    <scope>NUCLEOTIDE SEQUENCE [LARGE SCALE GENOMIC DNA]</scope>
    <source>
        <tissue evidence="2">Roots</tissue>
    </source>
</reference>
<evidence type="ECO:0000313" key="3">
    <source>
        <dbReference type="Proteomes" id="UP001345219"/>
    </source>
</evidence>
<gene>
    <name evidence="2" type="ORF">SAY87_027594</name>
</gene>
<keyword evidence="1" id="KW-0732">Signal</keyword>
<protein>
    <submittedName>
        <fullName evidence="2">Uncharacterized protein</fullName>
    </submittedName>
</protein>
<accession>A0AAN7JMS7</accession>
<keyword evidence="3" id="KW-1185">Reference proteome</keyword>